<reference evidence="2 3" key="1">
    <citation type="journal article" date="2019" name="Int. J. Syst. Evol. Microbiol.">
        <title>The Global Catalogue of Microorganisms (GCM) 10K type strain sequencing project: providing services to taxonomists for standard genome sequencing and annotation.</title>
        <authorList>
            <consortium name="The Broad Institute Genomics Platform"/>
            <consortium name="The Broad Institute Genome Sequencing Center for Infectious Disease"/>
            <person name="Wu L."/>
            <person name="Ma J."/>
        </authorList>
    </citation>
    <scope>NUCLEOTIDE SEQUENCE [LARGE SCALE GENOMIC DNA]</scope>
    <source>
        <strain evidence="2 3">JCM 15478</strain>
    </source>
</reference>
<name>A0ABN2WG71_9ACTN</name>
<keyword evidence="1" id="KW-0472">Membrane</keyword>
<gene>
    <name evidence="2" type="ORF">GCM10009801_57010</name>
</gene>
<evidence type="ECO:0000313" key="2">
    <source>
        <dbReference type="EMBL" id="GAA2091285.1"/>
    </source>
</evidence>
<accession>A0ABN2WG71</accession>
<sequence length="147" mass="17125">MDMMFVVVPAVFMAISGYLICRRLVELRRLIVIWRRGDHAEGRCLHTYTTRRSKSDGRTFTTRHHAFEFTTRNGERVRFEETDGPRTVGQGDFVPVTYLTNRPDRATARPRKEVREYLLAAGEIAFLMLFFAFAVSFLWSAQEFVPL</sequence>
<evidence type="ECO:0000256" key="1">
    <source>
        <dbReference type="SAM" id="Phobius"/>
    </source>
</evidence>
<evidence type="ECO:0008006" key="4">
    <source>
        <dbReference type="Google" id="ProtNLM"/>
    </source>
</evidence>
<feature type="transmembrane region" description="Helical" evidence="1">
    <location>
        <begin position="117"/>
        <end position="139"/>
    </location>
</feature>
<dbReference type="Proteomes" id="UP001500016">
    <property type="component" value="Unassembled WGS sequence"/>
</dbReference>
<protein>
    <recommendedName>
        <fullName evidence="4">DUF3592 domain-containing protein</fullName>
    </recommendedName>
</protein>
<keyword evidence="3" id="KW-1185">Reference proteome</keyword>
<keyword evidence="1" id="KW-0812">Transmembrane</keyword>
<evidence type="ECO:0000313" key="3">
    <source>
        <dbReference type="Proteomes" id="UP001500016"/>
    </source>
</evidence>
<proteinExistence type="predicted"/>
<comment type="caution">
    <text evidence="2">The sequence shown here is derived from an EMBL/GenBank/DDBJ whole genome shotgun (WGS) entry which is preliminary data.</text>
</comment>
<dbReference type="EMBL" id="BAAAPE010000013">
    <property type="protein sequence ID" value="GAA2091285.1"/>
    <property type="molecule type" value="Genomic_DNA"/>
</dbReference>
<organism evidence="2 3">
    <name type="scientific">Streptomyces albiaxialis</name>
    <dbReference type="NCBI Taxonomy" id="329523"/>
    <lineage>
        <taxon>Bacteria</taxon>
        <taxon>Bacillati</taxon>
        <taxon>Actinomycetota</taxon>
        <taxon>Actinomycetes</taxon>
        <taxon>Kitasatosporales</taxon>
        <taxon>Streptomycetaceae</taxon>
        <taxon>Streptomyces</taxon>
    </lineage>
</organism>
<feature type="transmembrane region" description="Helical" evidence="1">
    <location>
        <begin position="6"/>
        <end position="25"/>
    </location>
</feature>
<keyword evidence="1" id="KW-1133">Transmembrane helix</keyword>